<name>M1DCK6_SOLTU</name>
<organism evidence="2 3">
    <name type="scientific">Solanum tuberosum</name>
    <name type="common">Potato</name>
    <dbReference type="NCBI Taxonomy" id="4113"/>
    <lineage>
        <taxon>Eukaryota</taxon>
        <taxon>Viridiplantae</taxon>
        <taxon>Streptophyta</taxon>
        <taxon>Embryophyta</taxon>
        <taxon>Tracheophyta</taxon>
        <taxon>Spermatophyta</taxon>
        <taxon>Magnoliopsida</taxon>
        <taxon>eudicotyledons</taxon>
        <taxon>Gunneridae</taxon>
        <taxon>Pentapetalae</taxon>
        <taxon>asterids</taxon>
        <taxon>lamiids</taxon>
        <taxon>Solanales</taxon>
        <taxon>Solanaceae</taxon>
        <taxon>Solanoideae</taxon>
        <taxon>Solaneae</taxon>
        <taxon>Solanum</taxon>
    </lineage>
</organism>
<reference evidence="2" key="2">
    <citation type="submission" date="2015-06" db="UniProtKB">
        <authorList>
            <consortium name="EnsemblPlants"/>
        </authorList>
    </citation>
    <scope>IDENTIFICATION</scope>
    <source>
        <strain evidence="2">DM1-3 516 R44</strain>
    </source>
</reference>
<feature type="compositionally biased region" description="Polar residues" evidence="1">
    <location>
        <begin position="1"/>
        <end position="11"/>
    </location>
</feature>
<dbReference type="Proteomes" id="UP000011115">
    <property type="component" value="Unassembled WGS sequence"/>
</dbReference>
<evidence type="ECO:0000256" key="1">
    <source>
        <dbReference type="SAM" id="MobiDB-lite"/>
    </source>
</evidence>
<dbReference type="EnsemblPlants" id="PGSC0003DMT400086826">
    <property type="protein sequence ID" value="PGSC0003DMT400086826"/>
    <property type="gene ID" value="PGSC0003DMG400036397"/>
</dbReference>
<dbReference type="Gramene" id="PGSC0003DMT400086826">
    <property type="protein sequence ID" value="PGSC0003DMT400086826"/>
    <property type="gene ID" value="PGSC0003DMG400036397"/>
</dbReference>
<protein>
    <submittedName>
        <fullName evidence="2">Uncharacterized protein</fullName>
    </submittedName>
</protein>
<feature type="compositionally biased region" description="Basic and acidic residues" evidence="1">
    <location>
        <begin position="12"/>
        <end position="21"/>
    </location>
</feature>
<dbReference type="AlphaFoldDB" id="M1DCK6"/>
<dbReference type="InParanoid" id="M1DCK6"/>
<proteinExistence type="predicted"/>
<dbReference type="OMA" id="KAHIFIC"/>
<evidence type="ECO:0000313" key="3">
    <source>
        <dbReference type="Proteomes" id="UP000011115"/>
    </source>
</evidence>
<feature type="region of interest" description="Disordered" evidence="1">
    <location>
        <begin position="1"/>
        <end position="49"/>
    </location>
</feature>
<dbReference type="PaxDb" id="4113-PGSC0003DMT400086826"/>
<dbReference type="HOGENOM" id="CLU_1889485_0_0_1"/>
<reference evidence="3" key="1">
    <citation type="journal article" date="2011" name="Nature">
        <title>Genome sequence and analysis of the tuber crop potato.</title>
        <authorList>
            <consortium name="The Potato Genome Sequencing Consortium"/>
        </authorList>
    </citation>
    <scope>NUCLEOTIDE SEQUENCE [LARGE SCALE GENOMIC DNA]</scope>
    <source>
        <strain evidence="3">cv. DM1-3 516 R44</strain>
    </source>
</reference>
<sequence>MISMNGASLKNTEGDKQDKRSQPINDAPKSDVSSKVPTHQRNKKSKHSYFEGIADMLRGGMDNLAHAINRLSTMAPISESEICQMIKEMNLESHMNSKAHIFICQDVNMCLTLMGCPQEERKSNLLTMMLAHDYV</sequence>
<dbReference type="eggNOG" id="ENOG502S0Q6">
    <property type="taxonomic scope" value="Eukaryota"/>
</dbReference>
<keyword evidence="3" id="KW-1185">Reference proteome</keyword>
<evidence type="ECO:0000313" key="2">
    <source>
        <dbReference type="EnsemblPlants" id="PGSC0003DMT400086826"/>
    </source>
</evidence>
<feature type="compositionally biased region" description="Basic residues" evidence="1">
    <location>
        <begin position="38"/>
        <end position="47"/>
    </location>
</feature>
<accession>M1DCK6</accession>